<keyword evidence="2" id="KW-1133">Transmembrane helix</keyword>
<feature type="region of interest" description="Disordered" evidence="1">
    <location>
        <begin position="697"/>
        <end position="764"/>
    </location>
</feature>
<keyword evidence="2" id="KW-0472">Membrane</keyword>
<organism evidence="3 4">
    <name type="scientific">Mytilus coruscus</name>
    <name type="common">Sea mussel</name>
    <dbReference type="NCBI Taxonomy" id="42192"/>
    <lineage>
        <taxon>Eukaryota</taxon>
        <taxon>Metazoa</taxon>
        <taxon>Spiralia</taxon>
        <taxon>Lophotrochozoa</taxon>
        <taxon>Mollusca</taxon>
        <taxon>Bivalvia</taxon>
        <taxon>Autobranchia</taxon>
        <taxon>Pteriomorphia</taxon>
        <taxon>Mytilida</taxon>
        <taxon>Mytiloidea</taxon>
        <taxon>Mytilidae</taxon>
        <taxon>Mytilinae</taxon>
        <taxon>Mytilus</taxon>
    </lineage>
</organism>
<dbReference type="AlphaFoldDB" id="A0A6J8BZ06"/>
<dbReference type="Proteomes" id="UP000507470">
    <property type="component" value="Unassembled WGS sequence"/>
</dbReference>
<gene>
    <name evidence="3" type="ORF">MCOR_23294</name>
</gene>
<evidence type="ECO:0000313" key="4">
    <source>
        <dbReference type="Proteomes" id="UP000507470"/>
    </source>
</evidence>
<evidence type="ECO:0000256" key="1">
    <source>
        <dbReference type="SAM" id="MobiDB-lite"/>
    </source>
</evidence>
<feature type="compositionally biased region" description="Polar residues" evidence="1">
    <location>
        <begin position="703"/>
        <end position="739"/>
    </location>
</feature>
<feature type="transmembrane region" description="Helical" evidence="2">
    <location>
        <begin position="596"/>
        <end position="617"/>
    </location>
</feature>
<name>A0A6J8BZ06_MYTCO</name>
<keyword evidence="2" id="KW-0812">Transmembrane</keyword>
<feature type="compositionally biased region" description="Basic and acidic residues" evidence="1">
    <location>
        <begin position="746"/>
        <end position="764"/>
    </location>
</feature>
<keyword evidence="4" id="KW-1185">Reference proteome</keyword>
<evidence type="ECO:0000313" key="3">
    <source>
        <dbReference type="EMBL" id="CAC5388009.1"/>
    </source>
</evidence>
<reference evidence="3 4" key="1">
    <citation type="submission" date="2020-06" db="EMBL/GenBank/DDBJ databases">
        <authorList>
            <person name="Li R."/>
            <person name="Bekaert M."/>
        </authorList>
    </citation>
    <scope>NUCLEOTIDE SEQUENCE [LARGE SCALE GENOMIC DNA]</scope>
    <source>
        <strain evidence="4">wild</strain>
    </source>
</reference>
<evidence type="ECO:0000256" key="2">
    <source>
        <dbReference type="SAM" id="Phobius"/>
    </source>
</evidence>
<dbReference type="OrthoDB" id="6197463at2759"/>
<sequence>MVKELLNKQIYLLFSESLIRDFCDIINKTEGPSVHLQYGFSSLVSSKRNCKCKASTTSGTLQIQAVDIRFQNGSSGICGENQNSYLELDSANHSIKCKYNQLIGGYETIFNSTKSSMDLLLHLDGGRPTVWIAILATSERNVSVVCNNIDIDTTLSYGSSYSEGINLTTSANFNEINPTTFTLSKIVNLTTFTNSEKVDLETSTYSKVIKQTTTPHSEQTSTNPNIQPTDVTKYPKIAASVFTMKEKVDLETSAYSEVMNQTTAPHPEQTRTNHNIQPTDVTKYPKKTESVYRMKGTVDVCYGKRRIVQCEAKYKISIRDISYERNCTSSCLCTYSRQRQCAEFRLPGSWINYRYYDAVYGLQENFIVESLIRDFCDIINKTEGPSVHLQYGFSSLISSKRNCKCKASTTSGTLQIQAVDIRFQNGSSGICGENQNSYLELDSANHFIKCKYNQLIGGYETIFNSTNSSMDLLLHLDGGRPTVWIAIQATSGRNVSVVCDNFDIDTTLAYGLTSTYSESINLTTSANLKETNPTTFTNSKIVNPTTFTNSEVINQTTASHLEQRSTNHNFQPTDVTKCHKTADSVSRMKDGKIDPAIIVLVLTGSLTLVLIVIGIVIGRVKYVNKSTGEYFVVFGLHYKYDIPFTQGEFESSANLGNDYITIIREKIPASFADENLSMVRNKLDRIHSEYSQERKTIAKENTYIHTNPNQELEKSQSPTSRSEHITSPTIKEEQTSYSEVQKKRRSDPISDNYDHLNNKGSFKSEENSYIHNKTGTYDHCQSIVHSSDWHYDKVEVNNSGISSNSHQRNILLYPRDDTPSKLESDANFDEQNISPYVDEAVINGMKDAYRLRSLSSSIDVDESIRDMMTNATSWAEEDSL</sequence>
<dbReference type="EMBL" id="CACVKT020004114">
    <property type="protein sequence ID" value="CAC5388009.1"/>
    <property type="molecule type" value="Genomic_DNA"/>
</dbReference>
<accession>A0A6J8BZ06</accession>
<proteinExistence type="predicted"/>
<protein>
    <submittedName>
        <fullName evidence="3">Uncharacterized protein</fullName>
    </submittedName>
</protein>